<evidence type="ECO:0000313" key="1">
    <source>
        <dbReference type="EMBL" id="KEO60328.1"/>
    </source>
</evidence>
<dbReference type="AlphaFoldDB" id="A0A074JXK6"/>
<sequence length="117" mass="12592">MTQVFTLTETVSQITRLTEIRLSAYIEAEAVTPAQSESGPLFDRADLARLDLLCELDDLYDLGPDGLAVLISVLDQLHSARADRQALLDAISTEPPEVRARIAAALIAGDGEPEGET</sequence>
<name>A0A074JXK6_9RHOB</name>
<dbReference type="Gene3D" id="1.10.1660.10">
    <property type="match status" value="1"/>
</dbReference>
<gene>
    <name evidence="1" type="ORF">DT23_13400</name>
</gene>
<proteinExistence type="predicted"/>
<evidence type="ECO:0000313" key="2">
    <source>
        <dbReference type="Proteomes" id="UP000027471"/>
    </source>
</evidence>
<dbReference type="STRING" id="1353528.DT23_13400"/>
<protein>
    <recommendedName>
        <fullName evidence="3">Chaperone modulatory protein CbpM</fullName>
    </recommendedName>
</protein>
<dbReference type="Proteomes" id="UP000027471">
    <property type="component" value="Unassembled WGS sequence"/>
</dbReference>
<dbReference type="RefSeq" id="WP_038130121.1">
    <property type="nucleotide sequence ID" value="NZ_AUNB01000019.1"/>
</dbReference>
<dbReference type="OrthoDB" id="9800876at2"/>
<reference evidence="1 2" key="1">
    <citation type="journal article" date="2015" name="Antonie Van Leeuwenhoek">
        <title>Thioclava indica sp. nov., isolated from surface seawater of the Indian Ocean.</title>
        <authorList>
            <person name="Liu Y."/>
            <person name="Lai Q."/>
            <person name="Du J."/>
            <person name="Xu H."/>
            <person name="Jiang L."/>
            <person name="Shao Z."/>
        </authorList>
    </citation>
    <scope>NUCLEOTIDE SEQUENCE [LARGE SCALE GENOMIC DNA]</scope>
    <source>
        <strain evidence="1 2">DT23-4</strain>
    </source>
</reference>
<evidence type="ECO:0008006" key="3">
    <source>
        <dbReference type="Google" id="ProtNLM"/>
    </source>
</evidence>
<dbReference type="EMBL" id="AUNB01000019">
    <property type="protein sequence ID" value="KEO60328.1"/>
    <property type="molecule type" value="Genomic_DNA"/>
</dbReference>
<organism evidence="1 2">
    <name type="scientific">Thioclava indica</name>
    <dbReference type="NCBI Taxonomy" id="1353528"/>
    <lineage>
        <taxon>Bacteria</taxon>
        <taxon>Pseudomonadati</taxon>
        <taxon>Pseudomonadota</taxon>
        <taxon>Alphaproteobacteria</taxon>
        <taxon>Rhodobacterales</taxon>
        <taxon>Paracoccaceae</taxon>
        <taxon>Thioclava</taxon>
    </lineage>
</organism>
<comment type="caution">
    <text evidence="1">The sequence shown here is derived from an EMBL/GenBank/DDBJ whole genome shotgun (WGS) entry which is preliminary data.</text>
</comment>
<dbReference type="eggNOG" id="COG0789">
    <property type="taxonomic scope" value="Bacteria"/>
</dbReference>
<keyword evidence="2" id="KW-1185">Reference proteome</keyword>
<accession>A0A074JXK6</accession>